<name>A0A561TUH9_9ACTN</name>
<evidence type="ECO:0000256" key="2">
    <source>
        <dbReference type="SAM" id="Phobius"/>
    </source>
</evidence>
<feature type="region of interest" description="Disordered" evidence="1">
    <location>
        <begin position="1"/>
        <end position="38"/>
    </location>
</feature>
<evidence type="ECO:0000313" key="3">
    <source>
        <dbReference type="EMBL" id="TWF90766.1"/>
    </source>
</evidence>
<sequence>MSSWAEERKCGAGVTRGPSDGRTGARGGAREVDGRINGSAGNGSWPWLPGHRSCPGIALALLVVDEARSYRGGVTPSAAPSGPSAPGLDIPAVTVAPGSTATTSLTVRNDSDIVEAYSLEVVGDCAPWATVEPPRVSLYPGTSETVTIRLEPPRSPGTRPGEIPLGVRVLPTEQPESVRVPETTVHVEEFRELHTELAPRRRRGWLRGRYRLAVRNLGNTSVQVGFTPGQAGEELRFGFSPAKPKLEPGESAEVRLRVRTGKPVWFGSPVVWPFTVDTTESGDQEEARRDEARRDETPVRPPLDAEFVQIPVFPKWLLAVLAALLALLLAWFTLVRPVVRSAAKEAATQAVQARPTPGGAQDGQSPGTGSGGGKDTQPDGNKGAQPGSSPGATPGTDGDGTSAGAGQSSATIDLKTSGGASKAGTYKVPQDRVFAITDIVVANFQGDEGVLTITFGDRKITTIALETFRNQDYHWVTPIKITENDAVTVNVTCAKPGTPATGRQAQVCHEVLNVSGVLSPTRQ</sequence>
<evidence type="ECO:0000256" key="1">
    <source>
        <dbReference type="SAM" id="MobiDB-lite"/>
    </source>
</evidence>
<keyword evidence="2" id="KW-0812">Transmembrane</keyword>
<accession>A0A561TUH9</accession>
<dbReference type="GO" id="GO:0005975">
    <property type="term" value="P:carbohydrate metabolic process"/>
    <property type="evidence" value="ECO:0007669"/>
    <property type="project" value="UniProtKB-ARBA"/>
</dbReference>
<reference evidence="3 4" key="1">
    <citation type="submission" date="2019-06" db="EMBL/GenBank/DDBJ databases">
        <title>Sequencing the genomes of 1000 actinobacteria strains.</title>
        <authorList>
            <person name="Klenk H.-P."/>
        </authorList>
    </citation>
    <scope>NUCLEOTIDE SEQUENCE [LARGE SCALE GENOMIC DNA]</scope>
    <source>
        <strain evidence="3 4">DSM 42059</strain>
    </source>
</reference>
<feature type="compositionally biased region" description="Basic and acidic residues" evidence="1">
    <location>
        <begin position="285"/>
        <end position="298"/>
    </location>
</feature>
<dbReference type="AlphaFoldDB" id="A0A561TUH9"/>
<dbReference type="InterPro" id="IPR013783">
    <property type="entry name" value="Ig-like_fold"/>
</dbReference>
<evidence type="ECO:0008006" key="5">
    <source>
        <dbReference type="Google" id="ProtNLM"/>
    </source>
</evidence>
<dbReference type="Proteomes" id="UP000318186">
    <property type="component" value="Unassembled WGS sequence"/>
</dbReference>
<protein>
    <recommendedName>
        <fullName evidence="5">Hydrolytic protein</fullName>
    </recommendedName>
</protein>
<keyword evidence="2" id="KW-0472">Membrane</keyword>
<keyword evidence="2" id="KW-1133">Transmembrane helix</keyword>
<dbReference type="EMBL" id="VIWW01000003">
    <property type="protein sequence ID" value="TWF90766.1"/>
    <property type="molecule type" value="Genomic_DNA"/>
</dbReference>
<feature type="compositionally biased region" description="Basic and acidic residues" evidence="1">
    <location>
        <begin position="1"/>
        <end position="10"/>
    </location>
</feature>
<feature type="transmembrane region" description="Helical" evidence="2">
    <location>
        <begin position="316"/>
        <end position="335"/>
    </location>
</feature>
<dbReference type="Gene3D" id="2.60.40.10">
    <property type="entry name" value="Immunoglobulins"/>
    <property type="match status" value="1"/>
</dbReference>
<evidence type="ECO:0000313" key="4">
    <source>
        <dbReference type="Proteomes" id="UP000318186"/>
    </source>
</evidence>
<comment type="caution">
    <text evidence="3">The sequence shown here is derived from an EMBL/GenBank/DDBJ whole genome shotgun (WGS) entry which is preliminary data.</text>
</comment>
<feature type="region of interest" description="Disordered" evidence="1">
    <location>
        <begin position="276"/>
        <end position="298"/>
    </location>
</feature>
<gene>
    <name evidence="3" type="ORF">FHX80_13182</name>
</gene>
<feature type="region of interest" description="Disordered" evidence="1">
    <location>
        <begin position="350"/>
        <end position="423"/>
    </location>
</feature>
<proteinExistence type="predicted"/>
<organism evidence="3 4">
    <name type="scientific">Streptomyces brevispora</name>
    <dbReference type="NCBI Taxonomy" id="887462"/>
    <lineage>
        <taxon>Bacteria</taxon>
        <taxon>Bacillati</taxon>
        <taxon>Actinomycetota</taxon>
        <taxon>Actinomycetes</taxon>
        <taxon>Kitasatosporales</taxon>
        <taxon>Streptomycetaceae</taxon>
        <taxon>Streptomyces</taxon>
    </lineage>
</organism>